<evidence type="ECO:0000313" key="2">
    <source>
        <dbReference type="EMBL" id="SFJ48337.1"/>
    </source>
</evidence>
<dbReference type="Proteomes" id="UP000199559">
    <property type="component" value="Unassembled WGS sequence"/>
</dbReference>
<name>A0A1I3RST0_9FLAO</name>
<keyword evidence="1" id="KW-0732">Signal</keyword>
<feature type="chain" id="PRO_5011441590" evidence="1">
    <location>
        <begin position="21"/>
        <end position="297"/>
    </location>
</feature>
<dbReference type="RefSeq" id="WP_090841339.1">
    <property type="nucleotide sequence ID" value="NZ_FORM01000008.1"/>
</dbReference>
<accession>A0A1I3RST0</accession>
<dbReference type="EMBL" id="FORM01000008">
    <property type="protein sequence ID" value="SFJ48337.1"/>
    <property type="molecule type" value="Genomic_DNA"/>
</dbReference>
<dbReference type="AlphaFoldDB" id="A0A1I3RST0"/>
<protein>
    <submittedName>
        <fullName evidence="2">Uncharacterized protein</fullName>
    </submittedName>
</protein>
<evidence type="ECO:0000256" key="1">
    <source>
        <dbReference type="SAM" id="SignalP"/>
    </source>
</evidence>
<gene>
    <name evidence="2" type="ORF">SAMN05443431_10889</name>
</gene>
<evidence type="ECO:0000313" key="3">
    <source>
        <dbReference type="Proteomes" id="UP000199559"/>
    </source>
</evidence>
<organism evidence="2 3">
    <name type="scientific">Olleya namhaensis</name>
    <dbReference type="NCBI Taxonomy" id="1144750"/>
    <lineage>
        <taxon>Bacteria</taxon>
        <taxon>Pseudomonadati</taxon>
        <taxon>Bacteroidota</taxon>
        <taxon>Flavobacteriia</taxon>
        <taxon>Flavobacteriales</taxon>
        <taxon>Flavobacteriaceae</taxon>
    </lineage>
</organism>
<proteinExistence type="predicted"/>
<sequence>MKKLLFTLLLSVATITSAMAQEWLTSLTLAKKLALSKNKMLLVIWEDSANYSYPIILEDADGTKVVTELFESDAVKTLVWKYFVPVIINESMYQQLFDKIDGKRNMSYINRFNDDNVKVMDPNGNILDLRTADEFMTQDLTAIIKKYALDTSFLEAELNSYFENKNYATTFRLANKYLDFAIYAEDFVKEEIIMLSDIYMLEAENLLQNSDYATKEALLQKHELLKIKEALILGKDNKARRMLKKYTEEDIDKINVALFAFLNYATYRSLDNIEEALPWKAQVLQSDLNKVKFIVNK</sequence>
<keyword evidence="3" id="KW-1185">Reference proteome</keyword>
<dbReference type="STRING" id="1144750.SAMN05443431_10889"/>
<reference evidence="3" key="1">
    <citation type="submission" date="2016-10" db="EMBL/GenBank/DDBJ databases">
        <authorList>
            <person name="Varghese N."/>
            <person name="Submissions S."/>
        </authorList>
    </citation>
    <scope>NUCLEOTIDE SEQUENCE [LARGE SCALE GENOMIC DNA]</scope>
    <source>
        <strain evidence="3">DSM 28881</strain>
    </source>
</reference>
<feature type="signal peptide" evidence="1">
    <location>
        <begin position="1"/>
        <end position="20"/>
    </location>
</feature>